<dbReference type="Pfam" id="PF16531">
    <property type="entry name" value="SAS-6_N"/>
    <property type="match status" value="1"/>
</dbReference>
<name>N6T8H6_DENPD</name>
<accession>N6T8H6</accession>
<gene>
    <name evidence="1" type="ORF">YQE_09408</name>
</gene>
<dbReference type="InterPro" id="IPR032396">
    <property type="entry name" value="SAS-6_N"/>
</dbReference>
<reference evidence="1" key="1">
    <citation type="journal article" date="2013" name="Genome Biol.">
        <title>Draft genome of the mountain pine beetle, Dendroctonus ponderosae Hopkins, a major forest pest.</title>
        <authorList>
            <person name="Keeling C.I."/>
            <person name="Yuen M.M."/>
            <person name="Liao N.Y."/>
            <person name="Docking T.R."/>
            <person name="Chan S.K."/>
            <person name="Taylor G.A."/>
            <person name="Palmquist D.L."/>
            <person name="Jackman S.D."/>
            <person name="Nguyen A."/>
            <person name="Li M."/>
            <person name="Henderson H."/>
            <person name="Janes J.K."/>
            <person name="Zhao Y."/>
            <person name="Pandoh P."/>
            <person name="Moore R."/>
            <person name="Sperling F.A."/>
            <person name="Huber D.P."/>
            <person name="Birol I."/>
            <person name="Jones S.J."/>
            <person name="Bohlmann J."/>
        </authorList>
    </citation>
    <scope>NUCLEOTIDE SEQUENCE</scope>
</reference>
<evidence type="ECO:0000313" key="1">
    <source>
        <dbReference type="EMBL" id="ENN74018.1"/>
    </source>
</evidence>
<dbReference type="HOGENOM" id="CLU_626045_0_0_1"/>
<dbReference type="OMA" id="GKMGFKW"/>
<dbReference type="EMBL" id="KB741084">
    <property type="protein sequence ID" value="ENN74018.1"/>
    <property type="molecule type" value="Genomic_DNA"/>
</dbReference>
<dbReference type="OrthoDB" id="49058at2759"/>
<proteinExistence type="predicted"/>
<protein>
    <submittedName>
        <fullName evidence="1">Uncharacterized protein</fullName>
    </submittedName>
</protein>
<dbReference type="InterPro" id="IPR038558">
    <property type="entry name" value="SAS-6_N_sf"/>
</dbReference>
<sequence>MSRNDFCLYNGNHLIPVFLRNCYSEEKNLSINIFDFGDKLQIKLRDLAEYSFNYMENLEMGDFETLRINQCLDVNFTEFKTNFVDMLYQFQRKEMFLKCQISDKLCSLIFFTKSKIKDIVYLTLDLHMTDQKEIIAEMHSEMHDLQDTNERLQKQLSKAQKTVRDKELEVSDLDATRKLMLNQFCKVSMSTCILKMLNIEQIEKLFISKLTHIQNQVINKITAFKSQVSELERKINVLKQENHLKVDSSDRLMKTMENLRLENMGYNITIEDLRRENRSLNHLRVTLERNVADLKHSLDDVQNNYRAIEKKKFELENDLKQLSIIVTEKDSKISELSKDLVQANNMLVQFNNRFDVKVQQFEDLQQTLSAKEILLQEQKHQSEQILNSFENYKGIYNNDKFETLKLEASISNQRVQELEGEIRKLNKINAILTQKVGEKYFSPK</sequence>
<dbReference type="Gene3D" id="2.170.210.20">
    <property type="entry name" value="Spindle assembly abnormal protein 6, N-terminal domain"/>
    <property type="match status" value="1"/>
</dbReference>
<dbReference type="AlphaFoldDB" id="N6T8H6"/>
<feature type="non-terminal residue" evidence="1">
    <location>
        <position position="1"/>
    </location>
</feature>
<organism evidence="1">
    <name type="scientific">Dendroctonus ponderosae</name>
    <name type="common">Mountain pine beetle</name>
    <dbReference type="NCBI Taxonomy" id="77166"/>
    <lineage>
        <taxon>Eukaryota</taxon>
        <taxon>Metazoa</taxon>
        <taxon>Ecdysozoa</taxon>
        <taxon>Arthropoda</taxon>
        <taxon>Hexapoda</taxon>
        <taxon>Insecta</taxon>
        <taxon>Pterygota</taxon>
        <taxon>Neoptera</taxon>
        <taxon>Endopterygota</taxon>
        <taxon>Coleoptera</taxon>
        <taxon>Polyphaga</taxon>
        <taxon>Cucujiformia</taxon>
        <taxon>Curculionidae</taxon>
        <taxon>Scolytinae</taxon>
        <taxon>Dendroctonus</taxon>
    </lineage>
</organism>